<proteinExistence type="predicted"/>
<dbReference type="Proteomes" id="UP001595443">
    <property type="component" value="Unassembled WGS sequence"/>
</dbReference>
<name>A0ABV7AE21_9RHOB</name>
<protein>
    <submittedName>
        <fullName evidence="2">DUF3833 family protein</fullName>
    </submittedName>
</protein>
<sequence length="190" mass="20957">MLIAVTLLLAALLVLVLLRASCFSFAAQRPDSYGETTPVFDPARVLSGRLDSEGVIFGPTGRVVSRFVMRMEGRWDGARGTLTEEFHYDSGRSQLRRWDLVLHNDGRLTATAPDILGDGRGVIRGATLHLRYRLRLPKEAGGHVLDVTDWLYLMPNGTVMNRSQMRRFGVTLAELVATMRPGDVAGNCDG</sequence>
<organism evidence="2 3">
    <name type="scientific">Acidimangrovimonas pyrenivorans</name>
    <dbReference type="NCBI Taxonomy" id="2030798"/>
    <lineage>
        <taxon>Bacteria</taxon>
        <taxon>Pseudomonadati</taxon>
        <taxon>Pseudomonadota</taxon>
        <taxon>Alphaproteobacteria</taxon>
        <taxon>Rhodobacterales</taxon>
        <taxon>Paracoccaceae</taxon>
        <taxon>Acidimangrovimonas</taxon>
    </lineage>
</organism>
<gene>
    <name evidence="2" type="ORF">ACFOES_05800</name>
</gene>
<dbReference type="RefSeq" id="WP_377832250.1">
    <property type="nucleotide sequence ID" value="NZ_JBHRSK010000004.1"/>
</dbReference>
<evidence type="ECO:0000313" key="2">
    <source>
        <dbReference type="EMBL" id="MFC2967599.1"/>
    </source>
</evidence>
<dbReference type="Pfam" id="PF12915">
    <property type="entry name" value="DUF3833"/>
    <property type="match status" value="1"/>
</dbReference>
<evidence type="ECO:0000256" key="1">
    <source>
        <dbReference type="SAM" id="SignalP"/>
    </source>
</evidence>
<feature type="signal peptide" evidence="1">
    <location>
        <begin position="1"/>
        <end position="26"/>
    </location>
</feature>
<comment type="caution">
    <text evidence="2">The sequence shown here is derived from an EMBL/GenBank/DDBJ whole genome shotgun (WGS) entry which is preliminary data.</text>
</comment>
<dbReference type="EMBL" id="JBHRSK010000004">
    <property type="protein sequence ID" value="MFC2967599.1"/>
    <property type="molecule type" value="Genomic_DNA"/>
</dbReference>
<feature type="chain" id="PRO_5047224118" evidence="1">
    <location>
        <begin position="27"/>
        <end position="190"/>
    </location>
</feature>
<evidence type="ECO:0000313" key="3">
    <source>
        <dbReference type="Proteomes" id="UP001595443"/>
    </source>
</evidence>
<keyword evidence="1" id="KW-0732">Signal</keyword>
<accession>A0ABV7AE21</accession>
<reference evidence="3" key="1">
    <citation type="journal article" date="2019" name="Int. J. Syst. Evol. Microbiol.">
        <title>The Global Catalogue of Microorganisms (GCM) 10K type strain sequencing project: providing services to taxonomists for standard genome sequencing and annotation.</title>
        <authorList>
            <consortium name="The Broad Institute Genomics Platform"/>
            <consortium name="The Broad Institute Genome Sequencing Center for Infectious Disease"/>
            <person name="Wu L."/>
            <person name="Ma J."/>
        </authorList>
    </citation>
    <scope>NUCLEOTIDE SEQUENCE [LARGE SCALE GENOMIC DNA]</scope>
    <source>
        <strain evidence="3">KCTC 62192</strain>
    </source>
</reference>
<dbReference type="InterPro" id="IPR024409">
    <property type="entry name" value="DUF3833"/>
</dbReference>
<keyword evidence="3" id="KW-1185">Reference proteome</keyword>